<comment type="caution">
    <text evidence="4">The sequence shown here is derived from an EMBL/GenBank/DDBJ whole genome shotgun (WGS) entry which is preliminary data.</text>
</comment>
<dbReference type="InterPro" id="IPR036412">
    <property type="entry name" value="HAD-like_sf"/>
</dbReference>
<dbReference type="InterPro" id="IPR023214">
    <property type="entry name" value="HAD_sf"/>
</dbReference>
<dbReference type="InterPro" id="IPR051400">
    <property type="entry name" value="HAD-like_hydrolase"/>
</dbReference>
<dbReference type="RefSeq" id="WP_107727820.1">
    <property type="nucleotide sequence ID" value="NZ_PZZP01000002.1"/>
</dbReference>
<name>A0A2T4Z3L8_9BACL</name>
<protein>
    <submittedName>
        <fullName evidence="4">Putative hydrolase of the HAD superfamily</fullName>
    </submittedName>
</protein>
<evidence type="ECO:0000256" key="1">
    <source>
        <dbReference type="ARBA" id="ARBA00022723"/>
    </source>
</evidence>
<keyword evidence="3" id="KW-0460">Magnesium</keyword>
<dbReference type="PANTHER" id="PTHR46470">
    <property type="entry name" value="N-ACYLNEURAMINATE-9-PHOSPHATASE"/>
    <property type="match status" value="1"/>
</dbReference>
<organism evidence="4 5">
    <name type="scientific">Desmospora activa DSM 45169</name>
    <dbReference type="NCBI Taxonomy" id="1121389"/>
    <lineage>
        <taxon>Bacteria</taxon>
        <taxon>Bacillati</taxon>
        <taxon>Bacillota</taxon>
        <taxon>Bacilli</taxon>
        <taxon>Bacillales</taxon>
        <taxon>Thermoactinomycetaceae</taxon>
        <taxon>Desmospora</taxon>
    </lineage>
</organism>
<dbReference type="GO" id="GO:0016791">
    <property type="term" value="F:phosphatase activity"/>
    <property type="evidence" value="ECO:0007669"/>
    <property type="project" value="TreeGrafter"/>
</dbReference>
<dbReference type="PANTHER" id="PTHR46470:SF2">
    <property type="entry name" value="GLYCERALDEHYDE 3-PHOSPHATE PHOSPHATASE"/>
    <property type="match status" value="1"/>
</dbReference>
<keyword evidence="2 4" id="KW-0378">Hydrolase</keyword>
<accession>A0A2T4Z3L8</accession>
<dbReference type="OrthoDB" id="2081981at2"/>
<dbReference type="GO" id="GO:0046872">
    <property type="term" value="F:metal ion binding"/>
    <property type="evidence" value="ECO:0007669"/>
    <property type="project" value="UniProtKB-KW"/>
</dbReference>
<sequence length="273" mass="31182">MTTNILAGRLIIFDLDGTLYEDTAHFDYYASLLKENLPLEKRDDFARTYRQILAGNHPLTIGKVYDVNRDAILSLDPATLEVQSVCDWDGAPWSQNRIHQTYSGSLTLDFDQIVAIGDGWWIPFAVAKHFGAGETYPFYVKTKEYLAAHEHLLTRTPGLKAWLQEQRQAKTLVLVTNSDQDDVQRLLSRLHLDGLFHQIVTSARKPTHTSRIFQNLLRQHQVSPEETISIGDNYINEIAPALQLGMKAILLQNSPFTHRHERLQVVRSMSDLF</sequence>
<dbReference type="Pfam" id="PF00702">
    <property type="entry name" value="Hydrolase"/>
    <property type="match status" value="1"/>
</dbReference>
<evidence type="ECO:0000256" key="3">
    <source>
        <dbReference type="ARBA" id="ARBA00022842"/>
    </source>
</evidence>
<evidence type="ECO:0000313" key="4">
    <source>
        <dbReference type="EMBL" id="PTM56484.1"/>
    </source>
</evidence>
<keyword evidence="5" id="KW-1185">Reference proteome</keyword>
<dbReference type="EMBL" id="PZZP01000002">
    <property type="protein sequence ID" value="PTM56484.1"/>
    <property type="molecule type" value="Genomic_DNA"/>
</dbReference>
<evidence type="ECO:0000256" key="2">
    <source>
        <dbReference type="ARBA" id="ARBA00022801"/>
    </source>
</evidence>
<gene>
    <name evidence="4" type="ORF">C8J48_2806</name>
</gene>
<evidence type="ECO:0000313" key="5">
    <source>
        <dbReference type="Proteomes" id="UP000241639"/>
    </source>
</evidence>
<dbReference type="SUPFAM" id="SSF56784">
    <property type="entry name" value="HAD-like"/>
    <property type="match status" value="1"/>
</dbReference>
<dbReference type="Proteomes" id="UP000241639">
    <property type="component" value="Unassembled WGS sequence"/>
</dbReference>
<keyword evidence="1" id="KW-0479">Metal-binding</keyword>
<proteinExistence type="predicted"/>
<reference evidence="4 5" key="1">
    <citation type="submission" date="2018-04" db="EMBL/GenBank/DDBJ databases">
        <title>Genomic Encyclopedia of Archaeal and Bacterial Type Strains, Phase II (KMG-II): from individual species to whole genera.</title>
        <authorList>
            <person name="Goeker M."/>
        </authorList>
    </citation>
    <scope>NUCLEOTIDE SEQUENCE [LARGE SCALE GENOMIC DNA]</scope>
    <source>
        <strain evidence="4 5">DSM 45169</strain>
    </source>
</reference>
<dbReference type="Gene3D" id="3.40.50.1000">
    <property type="entry name" value="HAD superfamily/HAD-like"/>
    <property type="match status" value="1"/>
</dbReference>
<dbReference type="AlphaFoldDB" id="A0A2T4Z3L8"/>